<keyword evidence="1" id="KW-1133">Transmembrane helix</keyword>
<proteinExistence type="predicted"/>
<keyword evidence="1" id="KW-0472">Membrane</keyword>
<evidence type="ECO:0000256" key="1">
    <source>
        <dbReference type="SAM" id="Phobius"/>
    </source>
</evidence>
<reference evidence="2" key="1">
    <citation type="journal article" date="2018" name="DNA Res.">
        <title>Multiple hybrid de novo genome assembly of finger millet, an orphan allotetraploid crop.</title>
        <authorList>
            <person name="Hatakeyama M."/>
            <person name="Aluri S."/>
            <person name="Balachadran M.T."/>
            <person name="Sivarajan S.R."/>
            <person name="Patrignani A."/>
            <person name="Gruter S."/>
            <person name="Poveda L."/>
            <person name="Shimizu-Inatsugi R."/>
            <person name="Baeten J."/>
            <person name="Francoijs K.J."/>
            <person name="Nataraja K.N."/>
            <person name="Reddy Y.A.N."/>
            <person name="Phadnis S."/>
            <person name="Ravikumar R.L."/>
            <person name="Schlapbach R."/>
            <person name="Sreeman S.M."/>
            <person name="Shimizu K.K."/>
        </authorList>
    </citation>
    <scope>NUCLEOTIDE SEQUENCE</scope>
</reference>
<protein>
    <submittedName>
        <fullName evidence="2">Uncharacterized protein</fullName>
    </submittedName>
</protein>
<keyword evidence="1" id="KW-0812">Transmembrane</keyword>
<name>A0AAV5DP68_ELECO</name>
<comment type="caution">
    <text evidence="2">The sequence shown here is derived from an EMBL/GenBank/DDBJ whole genome shotgun (WGS) entry which is preliminary data.</text>
</comment>
<sequence>MTSSSLSVLTISVLPRCLLNLCAKLWRLQRHLSILHWTLVVVHLGAGQIILVANVSGCAKSNWWKPVGQSWLSKCTSSRNLCRRRLR</sequence>
<evidence type="ECO:0000313" key="3">
    <source>
        <dbReference type="Proteomes" id="UP001054889"/>
    </source>
</evidence>
<dbReference type="Proteomes" id="UP001054889">
    <property type="component" value="Unassembled WGS sequence"/>
</dbReference>
<evidence type="ECO:0000313" key="2">
    <source>
        <dbReference type="EMBL" id="GJN12474.1"/>
    </source>
</evidence>
<organism evidence="2 3">
    <name type="scientific">Eleusine coracana subsp. coracana</name>
    <dbReference type="NCBI Taxonomy" id="191504"/>
    <lineage>
        <taxon>Eukaryota</taxon>
        <taxon>Viridiplantae</taxon>
        <taxon>Streptophyta</taxon>
        <taxon>Embryophyta</taxon>
        <taxon>Tracheophyta</taxon>
        <taxon>Spermatophyta</taxon>
        <taxon>Magnoliopsida</taxon>
        <taxon>Liliopsida</taxon>
        <taxon>Poales</taxon>
        <taxon>Poaceae</taxon>
        <taxon>PACMAD clade</taxon>
        <taxon>Chloridoideae</taxon>
        <taxon>Cynodonteae</taxon>
        <taxon>Eleusininae</taxon>
        <taxon>Eleusine</taxon>
    </lineage>
</organism>
<feature type="transmembrane region" description="Helical" evidence="1">
    <location>
        <begin position="35"/>
        <end position="55"/>
    </location>
</feature>
<dbReference type="AlphaFoldDB" id="A0AAV5DP68"/>
<keyword evidence="3" id="KW-1185">Reference proteome</keyword>
<reference evidence="2" key="2">
    <citation type="submission" date="2021-12" db="EMBL/GenBank/DDBJ databases">
        <title>Resequencing data analysis of finger millet.</title>
        <authorList>
            <person name="Hatakeyama M."/>
            <person name="Aluri S."/>
            <person name="Balachadran M.T."/>
            <person name="Sivarajan S.R."/>
            <person name="Poveda L."/>
            <person name="Shimizu-Inatsugi R."/>
            <person name="Schlapbach R."/>
            <person name="Sreeman S.M."/>
            <person name="Shimizu K.K."/>
        </authorList>
    </citation>
    <scope>NUCLEOTIDE SEQUENCE</scope>
</reference>
<gene>
    <name evidence="2" type="primary">ga30753</name>
    <name evidence="2" type="ORF">PR202_ga30753</name>
</gene>
<dbReference type="EMBL" id="BQKI01000023">
    <property type="protein sequence ID" value="GJN12474.1"/>
    <property type="molecule type" value="Genomic_DNA"/>
</dbReference>
<accession>A0AAV5DP68</accession>